<keyword evidence="2" id="KW-1185">Reference proteome</keyword>
<dbReference type="Proteomes" id="UP000654370">
    <property type="component" value="Unassembled WGS sequence"/>
</dbReference>
<organism evidence="1 2">
    <name type="scientific">Mortierella isabellina</name>
    <name type="common">Filamentous fungus</name>
    <name type="synonym">Umbelopsis isabellina</name>
    <dbReference type="NCBI Taxonomy" id="91625"/>
    <lineage>
        <taxon>Eukaryota</taxon>
        <taxon>Fungi</taxon>
        <taxon>Fungi incertae sedis</taxon>
        <taxon>Mucoromycota</taxon>
        <taxon>Mucoromycotina</taxon>
        <taxon>Umbelopsidomycetes</taxon>
        <taxon>Umbelopsidales</taxon>
        <taxon>Umbelopsidaceae</taxon>
        <taxon>Umbelopsis</taxon>
    </lineage>
</organism>
<accession>A0A8H7UIS5</accession>
<evidence type="ECO:0000313" key="2">
    <source>
        <dbReference type="Proteomes" id="UP000654370"/>
    </source>
</evidence>
<sequence>MWTKGVIRKHEKIQQGRFALPSYNKHDLYELMNNDDINIEDLEKAVNINKIRVEVCWLANQEHELADYVEGIGFEWLPEETKAKHEASTYAKGLLAICELYNDECLRIIEIRKIGWQTTIYAGISALEEMHNIMKQSNKPLAMFLIGQPKQNVV</sequence>
<protein>
    <submittedName>
        <fullName evidence="1">Uncharacterized protein</fullName>
    </submittedName>
</protein>
<dbReference type="AlphaFoldDB" id="A0A8H7UIS5"/>
<name>A0A8H7UIS5_MORIS</name>
<dbReference type="EMBL" id="JAEPQZ010000003">
    <property type="protein sequence ID" value="KAG2183277.1"/>
    <property type="molecule type" value="Genomic_DNA"/>
</dbReference>
<gene>
    <name evidence="1" type="ORF">INT43_006281</name>
</gene>
<evidence type="ECO:0000313" key="1">
    <source>
        <dbReference type="EMBL" id="KAG2183277.1"/>
    </source>
</evidence>
<reference evidence="1" key="1">
    <citation type="submission" date="2020-12" db="EMBL/GenBank/DDBJ databases">
        <title>Metabolic potential, ecology and presence of endohyphal bacteria is reflected in genomic diversity of Mucoromycotina.</title>
        <authorList>
            <person name="Muszewska A."/>
            <person name="Okrasinska A."/>
            <person name="Steczkiewicz K."/>
            <person name="Drgas O."/>
            <person name="Orlowska M."/>
            <person name="Perlinska-Lenart U."/>
            <person name="Aleksandrzak-Piekarczyk T."/>
            <person name="Szatraj K."/>
            <person name="Zielenkiewicz U."/>
            <person name="Pilsyk S."/>
            <person name="Malc E."/>
            <person name="Mieczkowski P."/>
            <person name="Kruszewska J.S."/>
            <person name="Biernat P."/>
            <person name="Pawlowska J."/>
        </authorList>
    </citation>
    <scope>NUCLEOTIDE SEQUENCE</scope>
    <source>
        <strain evidence="1">WA0000067209</strain>
    </source>
</reference>
<proteinExistence type="predicted"/>
<comment type="caution">
    <text evidence="1">The sequence shown here is derived from an EMBL/GenBank/DDBJ whole genome shotgun (WGS) entry which is preliminary data.</text>
</comment>